<protein>
    <recommendedName>
        <fullName evidence="3">Aldose 1-epimerase</fullName>
    </recommendedName>
</protein>
<evidence type="ECO:0000313" key="1">
    <source>
        <dbReference type="EMBL" id="MEJ8825937.1"/>
    </source>
</evidence>
<evidence type="ECO:0000313" key="2">
    <source>
        <dbReference type="Proteomes" id="UP001363010"/>
    </source>
</evidence>
<dbReference type="Pfam" id="PF01263">
    <property type="entry name" value="Aldose_epim"/>
    <property type="match status" value="1"/>
</dbReference>
<dbReference type="RefSeq" id="WP_340366970.1">
    <property type="nucleotide sequence ID" value="NZ_JBBKZV010000027.1"/>
</dbReference>
<dbReference type="EMBL" id="JBBKZV010000027">
    <property type="protein sequence ID" value="MEJ8825937.1"/>
    <property type="molecule type" value="Genomic_DNA"/>
</dbReference>
<dbReference type="InterPro" id="IPR008183">
    <property type="entry name" value="Aldose_1/G6P_1-epimerase"/>
</dbReference>
<reference evidence="1 2" key="1">
    <citation type="submission" date="2024-03" db="EMBL/GenBank/DDBJ databases">
        <title>Novel species of the genus Variovorax.</title>
        <authorList>
            <person name="Liu Q."/>
            <person name="Xin Y.-H."/>
        </authorList>
    </citation>
    <scope>NUCLEOTIDE SEQUENCE [LARGE SCALE GENOMIC DNA]</scope>
    <source>
        <strain evidence="1 2">KACC 18501</strain>
    </source>
</reference>
<comment type="caution">
    <text evidence="1">The sequence shown here is derived from an EMBL/GenBank/DDBJ whole genome shotgun (WGS) entry which is preliminary data.</text>
</comment>
<gene>
    <name evidence="1" type="ORF">WKW80_28560</name>
</gene>
<dbReference type="InterPro" id="IPR014718">
    <property type="entry name" value="GH-type_carb-bd"/>
</dbReference>
<keyword evidence="2" id="KW-1185">Reference proteome</keyword>
<proteinExistence type="predicted"/>
<dbReference type="Proteomes" id="UP001363010">
    <property type="component" value="Unassembled WGS sequence"/>
</dbReference>
<name>A0ABU8W979_9BURK</name>
<sequence length="297" mass="31900">MSAIIELRLGEACVRVAPELGARITRCSLPDAKGRSLEVFHPYPEHHTDLLHWGKGGLYPLIPYWGRISNAQLQHGGAAIALCPHPDALPHTLHGTAHQSSWQVEHHQGTRLTLSLDKAPDAHWPWRYEARMSVTLGPRSLHVDIALTNADREPMPGGIGLHPYLRCAASARLKFAARQSWAMTPDFLGIRATPLDAPDASQRAPAVGSAGFTRAYGGWDGDLLLSDGDSAALRITASSALDHLILHRPDNAPYLCIEPVSHTADAFNLATQGIADTGALTLAPGQSLSATVGFSLE</sequence>
<evidence type="ECO:0008006" key="3">
    <source>
        <dbReference type="Google" id="ProtNLM"/>
    </source>
</evidence>
<accession>A0ABU8W979</accession>
<dbReference type="SUPFAM" id="SSF74650">
    <property type="entry name" value="Galactose mutarotase-like"/>
    <property type="match status" value="1"/>
</dbReference>
<organism evidence="1 2">
    <name type="scientific">Variovorax humicola</name>
    <dbReference type="NCBI Taxonomy" id="1769758"/>
    <lineage>
        <taxon>Bacteria</taxon>
        <taxon>Pseudomonadati</taxon>
        <taxon>Pseudomonadota</taxon>
        <taxon>Betaproteobacteria</taxon>
        <taxon>Burkholderiales</taxon>
        <taxon>Comamonadaceae</taxon>
        <taxon>Variovorax</taxon>
    </lineage>
</organism>
<dbReference type="Gene3D" id="2.70.98.10">
    <property type="match status" value="1"/>
</dbReference>
<dbReference type="InterPro" id="IPR011013">
    <property type="entry name" value="Gal_mutarotase_sf_dom"/>
</dbReference>